<sequence>MEKCYFCKGKLTRERVNHLHRWGEKMIFFENVEAEVCKQCGETYFPPESLALMDKKTKLLSTPEKTISIPLVTL</sequence>
<gene>
    <name evidence="1" type="ORF">COW28_01420</name>
</gene>
<protein>
    <recommendedName>
        <fullName evidence="3">YgiT-type zinc finger domain-containing protein</fullName>
    </recommendedName>
</protein>
<dbReference type="InterPro" id="IPR022453">
    <property type="entry name" value="Znf_MqsA-type"/>
</dbReference>
<evidence type="ECO:0000313" key="1">
    <source>
        <dbReference type="EMBL" id="PIW34031.1"/>
    </source>
</evidence>
<proteinExistence type="predicted"/>
<accession>A0A2M7GZZ3</accession>
<evidence type="ECO:0008006" key="3">
    <source>
        <dbReference type="Google" id="ProtNLM"/>
    </source>
</evidence>
<evidence type="ECO:0000313" key="2">
    <source>
        <dbReference type="Proteomes" id="UP000230025"/>
    </source>
</evidence>
<comment type="caution">
    <text evidence="1">The sequence shown here is derived from an EMBL/GenBank/DDBJ whole genome shotgun (WGS) entry which is preliminary data.</text>
</comment>
<dbReference type="AlphaFoldDB" id="A0A2M7GZZ3"/>
<dbReference type="Proteomes" id="UP000230025">
    <property type="component" value="Unassembled WGS sequence"/>
</dbReference>
<dbReference type="NCBIfam" id="TIGR03831">
    <property type="entry name" value="YgiT_finger"/>
    <property type="match status" value="1"/>
</dbReference>
<dbReference type="EMBL" id="PFFY01000064">
    <property type="protein sequence ID" value="PIW34031.1"/>
    <property type="molecule type" value="Genomic_DNA"/>
</dbReference>
<name>A0A2M7GZZ3_9BACT</name>
<dbReference type="Gene3D" id="3.10.20.860">
    <property type="match status" value="1"/>
</dbReference>
<organism evidence="1 2">
    <name type="scientific">bacterium (Candidatus Ratteibacteria) CG15_BIG_FIL_POST_REV_8_21_14_020_41_12</name>
    <dbReference type="NCBI Taxonomy" id="2014291"/>
    <lineage>
        <taxon>Bacteria</taxon>
        <taxon>Candidatus Ratteibacteria</taxon>
    </lineage>
</organism>
<reference evidence="2" key="1">
    <citation type="submission" date="2017-09" db="EMBL/GenBank/DDBJ databases">
        <title>Depth-based differentiation of microbial function through sediment-hosted aquifers and enrichment of novel symbionts in the deep terrestrial subsurface.</title>
        <authorList>
            <person name="Probst A.J."/>
            <person name="Ladd B."/>
            <person name="Jarett J.K."/>
            <person name="Geller-Mcgrath D.E."/>
            <person name="Sieber C.M.K."/>
            <person name="Emerson J.B."/>
            <person name="Anantharaman K."/>
            <person name="Thomas B.C."/>
            <person name="Malmstrom R."/>
            <person name="Stieglmeier M."/>
            <person name="Klingl A."/>
            <person name="Woyke T."/>
            <person name="Ryan C.M."/>
            <person name="Banfield J.F."/>
        </authorList>
    </citation>
    <scope>NUCLEOTIDE SEQUENCE [LARGE SCALE GENOMIC DNA]</scope>
</reference>